<keyword evidence="1" id="KW-0175">Coiled coil</keyword>
<dbReference type="Proteomes" id="UP000827892">
    <property type="component" value="Chromosome II"/>
</dbReference>
<evidence type="ECO:0000313" key="3">
    <source>
        <dbReference type="EMBL" id="ULU08124.1"/>
    </source>
</evidence>
<reference evidence="3 4" key="1">
    <citation type="submission" date="2022-05" db="EMBL/GenBank/DDBJ databases">
        <title>Chromosome-level reference genomes for two strains of Caenorhabditis briggsae: an improved platform for comparative genomics.</title>
        <authorList>
            <person name="Stevens L."/>
            <person name="Andersen E.C."/>
        </authorList>
    </citation>
    <scope>NUCLEOTIDE SEQUENCE [LARGE SCALE GENOMIC DNA]</scope>
    <source>
        <strain evidence="3">QX1410_ONT</strain>
        <tissue evidence="3">Whole-organism</tissue>
    </source>
</reference>
<evidence type="ECO:0000256" key="1">
    <source>
        <dbReference type="SAM" id="Coils"/>
    </source>
</evidence>
<sequence length="271" mass="30456">MDAAVRTLIEQREMARQERNITQLENKRLTIERDRLELGQIQLPATVVELMAANARLLQERRAKDQRLLKFEVSALLLELRQTHARLEMLLALTRHKDERLEGLEAENENLVSEVVELKAMIHKQRAQVEIAEAISEQLKDELKFVQREKEALQKAKDEEIAELMEKLQKEAAGAVDTENGAKKVPGGVKEDSDAESGKAAKTEENEIKEEEGNIDGLKIKADGEGGKEENAKIEDDVPEGDKAAELKAEKAKVDCVDAEDKKVSTEDLFV</sequence>
<feature type="region of interest" description="Disordered" evidence="2">
    <location>
        <begin position="172"/>
        <end position="252"/>
    </location>
</feature>
<feature type="compositionally biased region" description="Basic and acidic residues" evidence="2">
    <location>
        <begin position="218"/>
        <end position="252"/>
    </location>
</feature>
<accession>A0AAE9DPJ9</accession>
<gene>
    <name evidence="3" type="ORF">L3Y34_019305</name>
</gene>
<organism evidence="3 4">
    <name type="scientific">Caenorhabditis briggsae</name>
    <dbReference type="NCBI Taxonomy" id="6238"/>
    <lineage>
        <taxon>Eukaryota</taxon>
        <taxon>Metazoa</taxon>
        <taxon>Ecdysozoa</taxon>
        <taxon>Nematoda</taxon>
        <taxon>Chromadorea</taxon>
        <taxon>Rhabditida</taxon>
        <taxon>Rhabditina</taxon>
        <taxon>Rhabditomorpha</taxon>
        <taxon>Rhabditoidea</taxon>
        <taxon>Rhabditidae</taxon>
        <taxon>Peloderinae</taxon>
        <taxon>Caenorhabditis</taxon>
    </lineage>
</organism>
<feature type="coiled-coil region" evidence="1">
    <location>
        <begin position="7"/>
        <end position="34"/>
    </location>
</feature>
<protein>
    <submittedName>
        <fullName evidence="3">Uncharacterized protein</fullName>
    </submittedName>
</protein>
<evidence type="ECO:0000256" key="2">
    <source>
        <dbReference type="SAM" id="MobiDB-lite"/>
    </source>
</evidence>
<proteinExistence type="predicted"/>
<evidence type="ECO:0000313" key="4">
    <source>
        <dbReference type="Proteomes" id="UP000827892"/>
    </source>
</evidence>
<feature type="compositionally biased region" description="Basic and acidic residues" evidence="2">
    <location>
        <begin position="189"/>
        <end position="206"/>
    </location>
</feature>
<name>A0AAE9DPJ9_CAEBR</name>
<dbReference type="AlphaFoldDB" id="A0AAE9DPJ9"/>
<feature type="coiled-coil region" evidence="1">
    <location>
        <begin position="94"/>
        <end position="170"/>
    </location>
</feature>
<dbReference type="EMBL" id="CP090892">
    <property type="protein sequence ID" value="ULU08124.1"/>
    <property type="molecule type" value="Genomic_DNA"/>
</dbReference>